<feature type="transmembrane region" description="Helical" evidence="1">
    <location>
        <begin position="64"/>
        <end position="97"/>
    </location>
</feature>
<dbReference type="Pfam" id="PF10724">
    <property type="entry name" value="DUF2516"/>
    <property type="match status" value="1"/>
</dbReference>
<gene>
    <name evidence="2" type="ORF">EDC03_1997</name>
</gene>
<comment type="caution">
    <text evidence="2">The sequence shown here is derived from an EMBL/GenBank/DDBJ whole genome shotgun (WGS) entry which is preliminary data.</text>
</comment>
<name>A0A3N1HLQ3_9ACTN</name>
<keyword evidence="1" id="KW-0812">Transmembrane</keyword>
<evidence type="ECO:0000313" key="3">
    <source>
        <dbReference type="Proteomes" id="UP000276232"/>
    </source>
</evidence>
<dbReference type="InParanoid" id="A0A3N1HLQ3"/>
<dbReference type="Proteomes" id="UP000276232">
    <property type="component" value="Unassembled WGS sequence"/>
</dbReference>
<dbReference type="InterPro" id="IPR019662">
    <property type="entry name" value="DUF2516"/>
</dbReference>
<evidence type="ECO:0000256" key="1">
    <source>
        <dbReference type="SAM" id="Phobius"/>
    </source>
</evidence>
<dbReference type="EMBL" id="RJKN01000004">
    <property type="protein sequence ID" value="ROP43391.1"/>
    <property type="molecule type" value="Genomic_DNA"/>
</dbReference>
<reference evidence="2 3" key="1">
    <citation type="journal article" date="2015" name="Stand. Genomic Sci.">
        <title>Genomic Encyclopedia of Bacterial and Archaeal Type Strains, Phase III: the genomes of soil and plant-associated and newly described type strains.</title>
        <authorList>
            <person name="Whitman W.B."/>
            <person name="Woyke T."/>
            <person name="Klenk H.P."/>
            <person name="Zhou Y."/>
            <person name="Lilburn T.G."/>
            <person name="Beck B.J."/>
            <person name="De Vos P."/>
            <person name="Vandamme P."/>
            <person name="Eisen J.A."/>
            <person name="Garrity G."/>
            <person name="Hugenholtz P."/>
            <person name="Kyrpides N.C."/>
        </authorList>
    </citation>
    <scope>NUCLEOTIDE SEQUENCE [LARGE SCALE GENOMIC DNA]</scope>
    <source>
        <strain evidence="2 3">CECT 7306</strain>
    </source>
</reference>
<keyword evidence="1" id="KW-1133">Transmembrane helix</keyword>
<evidence type="ECO:0000313" key="2">
    <source>
        <dbReference type="EMBL" id="ROP43391.1"/>
    </source>
</evidence>
<dbReference type="AlphaFoldDB" id="A0A3N1HLQ3"/>
<sequence length="120" mass="11863">MDGRAAPATGTYAAPMQSIFQAQGLVTLLLGLAVLALCVYALVDAARRPAGAFAAAGKLTKNKWVAILAVASLVSFATAGGLGLIIIPLVAAGVYLADVRPALRSVGGGPGSRGVGSSGW</sequence>
<feature type="transmembrane region" description="Helical" evidence="1">
    <location>
        <begin position="20"/>
        <end position="43"/>
    </location>
</feature>
<organism evidence="2 3">
    <name type="scientific">Pseudokineococcus lusitanus</name>
    <dbReference type="NCBI Taxonomy" id="763993"/>
    <lineage>
        <taxon>Bacteria</taxon>
        <taxon>Bacillati</taxon>
        <taxon>Actinomycetota</taxon>
        <taxon>Actinomycetes</taxon>
        <taxon>Kineosporiales</taxon>
        <taxon>Kineosporiaceae</taxon>
        <taxon>Pseudokineococcus</taxon>
    </lineage>
</organism>
<accession>A0A3N1HLQ3</accession>
<keyword evidence="1" id="KW-0472">Membrane</keyword>
<keyword evidence="3" id="KW-1185">Reference proteome</keyword>
<protein>
    <submittedName>
        <fullName evidence="2">Uncharacterized protein DUF2516</fullName>
    </submittedName>
</protein>
<proteinExistence type="predicted"/>